<name>A0ABY5NVL9_9FLAO</name>
<sequence>MGNNRLVYADLNKDGTINPANEIIEENNYYPLGLKQKGDDLPDYSVVNKYKYAYGGKELNDELGLDLYDFGARNYDAAIGRWLNVDPLAEQMRRFSPYVYAFNNPIYFVDPDGMKPDDWYIDWRTGIVLGQDGAKTNNVRIIKGQSWAQIKNSEGGTMSQSATNKLQAESRIVKINNNKINTDLNTINRETINDQTKERQVLFQLNRSEDINGYAEGELSTIIGEPGRNGEVDLPPKVPGFENDQLLLRQAHTHNLDQTGRTNLPGTSEADYNVSKDRSFNIYAIDSYQGSQEGGNAIHMTNSNNECGVNVGTTNDTSGIGQQVLDDYIKLNKPK</sequence>
<dbReference type="NCBIfam" id="TIGR03696">
    <property type="entry name" value="Rhs_assc_core"/>
    <property type="match status" value="1"/>
</dbReference>
<dbReference type="Gene3D" id="2.180.10.10">
    <property type="entry name" value="RHS repeat-associated core"/>
    <property type="match status" value="1"/>
</dbReference>
<dbReference type="RefSeq" id="WP_257500574.1">
    <property type="nucleotide sequence ID" value="NZ_CP102382.1"/>
</dbReference>
<organism evidence="1 2">
    <name type="scientific">Paenimyroides aestuarii</name>
    <dbReference type="NCBI Taxonomy" id="2968490"/>
    <lineage>
        <taxon>Bacteria</taxon>
        <taxon>Pseudomonadati</taxon>
        <taxon>Bacteroidota</taxon>
        <taxon>Flavobacteriia</taxon>
        <taxon>Flavobacteriales</taxon>
        <taxon>Flavobacteriaceae</taxon>
        <taxon>Paenimyroides</taxon>
    </lineage>
</organism>
<dbReference type="Proteomes" id="UP001317001">
    <property type="component" value="Chromosome"/>
</dbReference>
<proteinExistence type="predicted"/>
<dbReference type="EMBL" id="CP102382">
    <property type="protein sequence ID" value="UUV22660.1"/>
    <property type="molecule type" value="Genomic_DNA"/>
</dbReference>
<protein>
    <submittedName>
        <fullName evidence="1">RHS repeat-associated core domain-containing protein</fullName>
    </submittedName>
</protein>
<accession>A0ABY5NVL9</accession>
<keyword evidence="2" id="KW-1185">Reference proteome</keyword>
<evidence type="ECO:0000313" key="1">
    <source>
        <dbReference type="EMBL" id="UUV22660.1"/>
    </source>
</evidence>
<dbReference type="PANTHER" id="PTHR32305:SF15">
    <property type="entry name" value="PROTEIN RHSA-RELATED"/>
    <property type="match status" value="1"/>
</dbReference>
<gene>
    <name evidence="1" type="ORF">NPX36_06355</name>
</gene>
<evidence type="ECO:0000313" key="2">
    <source>
        <dbReference type="Proteomes" id="UP001317001"/>
    </source>
</evidence>
<reference evidence="1 2" key="1">
    <citation type="submission" date="2022-08" db="EMBL/GenBank/DDBJ databases">
        <title>Myroides zhujiangensis sp. nov., a novel bacterium isolated from sediment in the Pearl River Estuary.</title>
        <authorList>
            <person name="Cui L."/>
        </authorList>
    </citation>
    <scope>NUCLEOTIDE SEQUENCE [LARGE SCALE GENOMIC DNA]</scope>
    <source>
        <strain evidence="1 2">SCSIO 72103</strain>
    </source>
</reference>
<dbReference type="InterPro" id="IPR050708">
    <property type="entry name" value="T6SS_VgrG/RHS"/>
</dbReference>
<dbReference type="PANTHER" id="PTHR32305">
    <property type="match status" value="1"/>
</dbReference>
<dbReference type="InterPro" id="IPR022385">
    <property type="entry name" value="Rhs_assc_core"/>
</dbReference>